<name>A0A1Y1W7Q8_9FUNG</name>
<dbReference type="Proteomes" id="UP000193922">
    <property type="component" value="Unassembled WGS sequence"/>
</dbReference>
<feature type="compositionally biased region" description="Basic and acidic residues" evidence="1">
    <location>
        <begin position="33"/>
        <end position="53"/>
    </location>
</feature>
<evidence type="ECO:0000313" key="3">
    <source>
        <dbReference type="EMBL" id="ORX69415.1"/>
    </source>
</evidence>
<dbReference type="GO" id="GO:0003700">
    <property type="term" value="F:DNA-binding transcription factor activity"/>
    <property type="evidence" value="ECO:0007669"/>
    <property type="project" value="InterPro"/>
</dbReference>
<feature type="domain" description="BZIP" evidence="2">
    <location>
        <begin position="85"/>
        <end position="131"/>
    </location>
</feature>
<keyword evidence="4" id="KW-1185">Reference proteome</keyword>
<dbReference type="InterPro" id="IPR046347">
    <property type="entry name" value="bZIP_sf"/>
</dbReference>
<feature type="compositionally biased region" description="Polar residues" evidence="1">
    <location>
        <begin position="54"/>
        <end position="66"/>
    </location>
</feature>
<evidence type="ECO:0000256" key="1">
    <source>
        <dbReference type="SAM" id="MobiDB-lite"/>
    </source>
</evidence>
<evidence type="ECO:0000313" key="4">
    <source>
        <dbReference type="Proteomes" id="UP000193922"/>
    </source>
</evidence>
<evidence type="ECO:0000259" key="2">
    <source>
        <dbReference type="PROSITE" id="PS50217"/>
    </source>
</evidence>
<dbReference type="RefSeq" id="XP_040743103.1">
    <property type="nucleotide sequence ID" value="XM_040883655.1"/>
</dbReference>
<sequence length="195" mass="22522">MDHTQYPSSSQELQALSSTHMKPPPPQPNSADDLAHSHDHEFNDSDYNSDERQSPSWSATRSQSEGSRYWKDNLNNLLTPQTVSEQAQVKRRTRNREAARRSRQRQRERERELIERQSKLTERMKALESELVEWRAINSSSGGGLQLLETAVGEDELTENINNIYSLTMDTLKIIGELQLQLDEITKELNDMIKK</sequence>
<dbReference type="EMBL" id="MCFD01000007">
    <property type="protein sequence ID" value="ORX69415.1"/>
    <property type="molecule type" value="Genomic_DNA"/>
</dbReference>
<proteinExistence type="predicted"/>
<dbReference type="GeneID" id="63800303"/>
<dbReference type="Pfam" id="PF07716">
    <property type="entry name" value="bZIP_2"/>
    <property type="match status" value="1"/>
</dbReference>
<protein>
    <recommendedName>
        <fullName evidence="2">BZIP domain-containing protein</fullName>
    </recommendedName>
</protein>
<gene>
    <name evidence="3" type="ORF">DL89DRAFT_160711</name>
</gene>
<dbReference type="OrthoDB" id="5592927at2759"/>
<accession>A0A1Y1W7Q8</accession>
<feature type="compositionally biased region" description="Polar residues" evidence="1">
    <location>
        <begin position="73"/>
        <end position="87"/>
    </location>
</feature>
<dbReference type="Gene3D" id="1.20.5.170">
    <property type="match status" value="1"/>
</dbReference>
<feature type="compositionally biased region" description="Basic and acidic residues" evidence="1">
    <location>
        <begin position="95"/>
        <end position="110"/>
    </location>
</feature>
<feature type="region of interest" description="Disordered" evidence="1">
    <location>
        <begin position="1"/>
        <end position="110"/>
    </location>
</feature>
<comment type="caution">
    <text evidence="3">The sequence shown here is derived from an EMBL/GenBank/DDBJ whole genome shotgun (WGS) entry which is preliminary data.</text>
</comment>
<dbReference type="InterPro" id="IPR004827">
    <property type="entry name" value="bZIP"/>
</dbReference>
<dbReference type="SUPFAM" id="SSF57959">
    <property type="entry name" value="Leucine zipper domain"/>
    <property type="match status" value="1"/>
</dbReference>
<reference evidence="3 4" key="1">
    <citation type="submission" date="2016-07" db="EMBL/GenBank/DDBJ databases">
        <title>Pervasive Adenine N6-methylation of Active Genes in Fungi.</title>
        <authorList>
            <consortium name="DOE Joint Genome Institute"/>
            <person name="Mondo S.J."/>
            <person name="Dannebaum R.O."/>
            <person name="Kuo R.C."/>
            <person name="Labutti K."/>
            <person name="Haridas S."/>
            <person name="Kuo A."/>
            <person name="Salamov A."/>
            <person name="Ahrendt S.R."/>
            <person name="Lipzen A."/>
            <person name="Sullivan W."/>
            <person name="Andreopoulos W.B."/>
            <person name="Clum A."/>
            <person name="Lindquist E."/>
            <person name="Daum C."/>
            <person name="Ramamoorthy G.K."/>
            <person name="Gryganskyi A."/>
            <person name="Culley D."/>
            <person name="Magnuson J.K."/>
            <person name="James T.Y."/>
            <person name="O'Malley M.A."/>
            <person name="Stajich J.E."/>
            <person name="Spatafora J.W."/>
            <person name="Visel A."/>
            <person name="Grigoriev I.V."/>
        </authorList>
    </citation>
    <scope>NUCLEOTIDE SEQUENCE [LARGE SCALE GENOMIC DNA]</scope>
    <source>
        <strain evidence="3 4">ATCC 12442</strain>
    </source>
</reference>
<dbReference type="PROSITE" id="PS00036">
    <property type="entry name" value="BZIP_BASIC"/>
    <property type="match status" value="1"/>
</dbReference>
<feature type="compositionally biased region" description="Polar residues" evidence="1">
    <location>
        <begin position="1"/>
        <end position="20"/>
    </location>
</feature>
<dbReference type="PROSITE" id="PS50217">
    <property type="entry name" value="BZIP"/>
    <property type="match status" value="1"/>
</dbReference>
<dbReference type="AlphaFoldDB" id="A0A1Y1W7Q8"/>
<organism evidence="3 4">
    <name type="scientific">Linderina pennispora</name>
    <dbReference type="NCBI Taxonomy" id="61395"/>
    <lineage>
        <taxon>Eukaryota</taxon>
        <taxon>Fungi</taxon>
        <taxon>Fungi incertae sedis</taxon>
        <taxon>Zoopagomycota</taxon>
        <taxon>Kickxellomycotina</taxon>
        <taxon>Kickxellomycetes</taxon>
        <taxon>Kickxellales</taxon>
        <taxon>Kickxellaceae</taxon>
        <taxon>Linderina</taxon>
    </lineage>
</organism>